<reference evidence="2" key="1">
    <citation type="journal article" date="2023" name="Plant J.">
        <title>The genome of the king protea, Protea cynaroides.</title>
        <authorList>
            <person name="Chang J."/>
            <person name="Duong T.A."/>
            <person name="Schoeman C."/>
            <person name="Ma X."/>
            <person name="Roodt D."/>
            <person name="Barker N."/>
            <person name="Li Z."/>
            <person name="Van de Peer Y."/>
            <person name="Mizrachi E."/>
        </authorList>
    </citation>
    <scope>NUCLEOTIDE SEQUENCE</scope>
    <source>
        <tissue evidence="2">Young leaves</tissue>
    </source>
</reference>
<evidence type="ECO:0000259" key="1">
    <source>
        <dbReference type="Pfam" id="PF03478"/>
    </source>
</evidence>
<dbReference type="InterPro" id="IPR005174">
    <property type="entry name" value="KIB1-4_b-propeller"/>
</dbReference>
<organism evidence="2 3">
    <name type="scientific">Protea cynaroides</name>
    <dbReference type="NCBI Taxonomy" id="273540"/>
    <lineage>
        <taxon>Eukaryota</taxon>
        <taxon>Viridiplantae</taxon>
        <taxon>Streptophyta</taxon>
        <taxon>Embryophyta</taxon>
        <taxon>Tracheophyta</taxon>
        <taxon>Spermatophyta</taxon>
        <taxon>Magnoliopsida</taxon>
        <taxon>Proteales</taxon>
        <taxon>Proteaceae</taxon>
        <taxon>Protea</taxon>
    </lineage>
</organism>
<proteinExistence type="predicted"/>
<protein>
    <recommendedName>
        <fullName evidence="1">KIB1-4 beta-propeller domain-containing protein</fullName>
    </recommendedName>
</protein>
<dbReference type="PANTHER" id="PTHR33127:SF5">
    <property type="entry name" value="TRANSMEMBRANE PROTEIN"/>
    <property type="match status" value="1"/>
</dbReference>
<keyword evidence="3" id="KW-1185">Reference proteome</keyword>
<comment type="caution">
    <text evidence="2">The sequence shown here is derived from an EMBL/GenBank/DDBJ whole genome shotgun (WGS) entry which is preliminary data.</text>
</comment>
<feature type="domain" description="KIB1-4 beta-propeller" evidence="1">
    <location>
        <begin position="74"/>
        <end position="192"/>
    </location>
</feature>
<dbReference type="Pfam" id="PF03478">
    <property type="entry name" value="Beta-prop_KIB1-4"/>
    <property type="match status" value="1"/>
</dbReference>
<sequence length="309" mass="35116">MITLRLFGQDYSSFHDFCRKWRSGSVHFPEQISPCQSHIPIAQIPWLVYFEEEAHVLNVSHPLCKDNLIEILGLSDARICCSKDVFFLNPFNKTRIELPDFPPEQWDYPSCGTMDVYLPALSFSSPPISSNCVVFGISSSWDHDEAVSICMISRGEASWTIHQHQDNNESFVLSNVNPVYHNGIFYCLYIEDVSSFFVQCNGNLFLVFQGCMGNAVFNQVQHLEDHMFFSSGQISLSARTVEAFNEMGNKIYFPLFPFSCDGSSSGRMYHSFGNSLSSGDISRMKILNNCVWVEPNFVIPSNEDLIWAI</sequence>
<evidence type="ECO:0000313" key="3">
    <source>
        <dbReference type="Proteomes" id="UP001141806"/>
    </source>
</evidence>
<gene>
    <name evidence="2" type="ORF">NE237_032366</name>
</gene>
<dbReference type="EMBL" id="JAMYWD010000001">
    <property type="protein sequence ID" value="KAJ4981529.1"/>
    <property type="molecule type" value="Genomic_DNA"/>
</dbReference>
<accession>A0A9Q0L380</accession>
<dbReference type="PANTHER" id="PTHR33127">
    <property type="entry name" value="TRANSMEMBRANE PROTEIN"/>
    <property type="match status" value="1"/>
</dbReference>
<dbReference type="Proteomes" id="UP001141806">
    <property type="component" value="Unassembled WGS sequence"/>
</dbReference>
<dbReference type="AlphaFoldDB" id="A0A9Q0L380"/>
<name>A0A9Q0L380_9MAGN</name>
<evidence type="ECO:0000313" key="2">
    <source>
        <dbReference type="EMBL" id="KAJ4981529.1"/>
    </source>
</evidence>